<comment type="caution">
    <text evidence="3">The sequence shown here is derived from an EMBL/GenBank/DDBJ whole genome shotgun (WGS) entry which is preliminary data.</text>
</comment>
<feature type="transmembrane region" description="Helical" evidence="1">
    <location>
        <begin position="968"/>
        <end position="993"/>
    </location>
</feature>
<dbReference type="InterPro" id="IPR007111">
    <property type="entry name" value="NACHT_NTPase"/>
</dbReference>
<name>A0A2I0SEC3_9ACTN</name>
<keyword evidence="1" id="KW-0812">Transmembrane</keyword>
<dbReference type="Pfam" id="PF05729">
    <property type="entry name" value="NACHT"/>
    <property type="match status" value="1"/>
</dbReference>
<dbReference type="AlphaFoldDB" id="A0A2I0SEC3"/>
<keyword evidence="4" id="KW-1185">Reference proteome</keyword>
<dbReference type="InterPro" id="IPR027417">
    <property type="entry name" value="P-loop_NTPase"/>
</dbReference>
<feature type="transmembrane region" description="Helical" evidence="1">
    <location>
        <begin position="940"/>
        <end position="962"/>
    </location>
</feature>
<dbReference type="EMBL" id="PJOS01000118">
    <property type="protein sequence ID" value="PKT68286.1"/>
    <property type="molecule type" value="Genomic_DNA"/>
</dbReference>
<feature type="transmembrane region" description="Helical" evidence="1">
    <location>
        <begin position="843"/>
        <end position="865"/>
    </location>
</feature>
<feature type="transmembrane region" description="Helical" evidence="1">
    <location>
        <begin position="764"/>
        <end position="786"/>
    </location>
</feature>
<protein>
    <recommendedName>
        <fullName evidence="2">NACHT domain-containing protein</fullName>
    </recommendedName>
</protein>
<dbReference type="RefSeq" id="WP_103553777.1">
    <property type="nucleotide sequence ID" value="NZ_JBHJSK010000020.1"/>
</dbReference>
<reference evidence="3 4" key="1">
    <citation type="submission" date="2017-12" db="EMBL/GenBank/DDBJ databases">
        <title>Streptomyces populusis sp. nov., a novel endophytic actinobacterium isolated from stems of Populus adenopoda Maxim.</title>
        <authorList>
            <person name="Wang Z."/>
        </authorList>
    </citation>
    <scope>NUCLEOTIDE SEQUENCE [LARGE SCALE GENOMIC DNA]</scope>
    <source>
        <strain evidence="3 4">A249</strain>
    </source>
</reference>
<keyword evidence="1" id="KW-1133">Transmembrane helix</keyword>
<feature type="transmembrane region" description="Helical" evidence="1">
    <location>
        <begin position="792"/>
        <end position="813"/>
    </location>
</feature>
<feature type="domain" description="NACHT" evidence="2">
    <location>
        <begin position="202"/>
        <end position="364"/>
    </location>
</feature>
<dbReference type="OrthoDB" id="135105at2"/>
<proteinExistence type="predicted"/>
<gene>
    <name evidence="3" type="ORF">CW362_35790</name>
</gene>
<dbReference type="Proteomes" id="UP000236178">
    <property type="component" value="Unassembled WGS sequence"/>
</dbReference>
<evidence type="ECO:0000259" key="2">
    <source>
        <dbReference type="Pfam" id="PF05729"/>
    </source>
</evidence>
<keyword evidence="1" id="KW-0472">Membrane</keyword>
<feature type="transmembrane region" description="Helical" evidence="1">
    <location>
        <begin position="877"/>
        <end position="903"/>
    </location>
</feature>
<dbReference type="PANTHER" id="PTHR46844">
    <property type="entry name" value="SLR5058 PROTEIN"/>
    <property type="match status" value="1"/>
</dbReference>
<evidence type="ECO:0000313" key="4">
    <source>
        <dbReference type="Proteomes" id="UP000236178"/>
    </source>
</evidence>
<organism evidence="3 4">
    <name type="scientific">Streptomyces populi</name>
    <dbReference type="NCBI Taxonomy" id="2058924"/>
    <lineage>
        <taxon>Bacteria</taxon>
        <taxon>Bacillati</taxon>
        <taxon>Actinomycetota</taxon>
        <taxon>Actinomycetes</taxon>
        <taxon>Kitasatosporales</taxon>
        <taxon>Streptomycetaceae</taxon>
        <taxon>Streptomyces</taxon>
    </lineage>
</organism>
<dbReference type="Gene3D" id="3.40.50.300">
    <property type="entry name" value="P-loop containing nucleotide triphosphate hydrolases"/>
    <property type="match status" value="1"/>
</dbReference>
<sequence length="1100" mass="123088">MAIPEESVPLRPEQHIEELLPQVNRALQPLLRRLITEVRESPDHYDNEVVRALVLFVQEADRILGERGVLEDVLDAGPTLRPPEFNQAGWSPDTVINAGQTFFNTVRFVLEQPAHLVPVPAPPPPPGDGTEFRKAVATTLLNKLDYSQNEISWLNKAFVELTTIVEYVDRHPGTGRRRLRDRRGRTVTRPLTAVLAEPQTNLVLLQGAPGAGKSVALRHHAMTRLSGIRDGRTPDAPLPLYVNLRELKAKPDEINTHVLRQYIEEQTASRGSPDLTTYFAHFFDADIRHRRVTLLFDSFDEIPAVLGSATVDKAVQPYVNTVIELIGGGGRCIVASREYKGPRRTGSWTRLQILGMSPAQQEDFLHQAGLDRRRIDMVQPLLTDPRHGFAVELQNPLSLSLLAEYVKTRNALPDRPSALFEGYVEQRLVPALQTFSLREDVEGLQTEQRRTEDFLSAFAFRLTSSRGALSVDEQSYQKEIDDATGGDGHARDRLLGVLRESGLLTQLPDYSGKLRISFGHRRVQQYFASRYVARDPSAVPGRELATHGKWRETAVTVLQVGSPVVADPLLEELAALLVAEWSRYQEAERSGGAVPRPRSVYEAIVGGDGHEVPSAHAPFQWSPEAVHGLELLTTAYHGRVERPPEVIEEHVELLVSAAWERGSISDRKFAVDCLPLLPEESRERYIDRAFSGDSNWIRATALRDCATLAELSPAISQSIRRLLITMLSERSLTAELHAVDVDLQRLRNSDDLVRVRKVISRVPLGLAFLCVLHTLIGLVLNTTWWSLRDEVLWWWLVPFFYFWWFHSSSPLSYGSAKSRAHRLVEQVAERSLGWQMQDIETDALLGVGVMCAGMSAAGLAVWGAIEIAQGHAENGTLALVLYMPLSVLTLLWGPSALFLAYYGTSAQRLTTGRLLLAVPAAVRIERHPLRKLSGHDWLKFAILTVVRYAITAGPFILLYYLLTLAGHIGRIIYLTIAICLALLFPFISLASLAREVLGGRRVRRAAGRLLGREADFFESMLSLQSADEAAEFVQLLRGYPALAALDLNRHQIRRCIDLLQNVSKASEHADMDGLRQLIKWRGNQGLLDQLGRLDEQLRER</sequence>
<accession>A0A2I0SEC3</accession>
<evidence type="ECO:0000313" key="3">
    <source>
        <dbReference type="EMBL" id="PKT68286.1"/>
    </source>
</evidence>
<dbReference type="PANTHER" id="PTHR46844:SF1">
    <property type="entry name" value="SLR5058 PROTEIN"/>
    <property type="match status" value="1"/>
</dbReference>
<evidence type="ECO:0000256" key="1">
    <source>
        <dbReference type="SAM" id="Phobius"/>
    </source>
</evidence>